<feature type="region of interest" description="Disordered" evidence="1">
    <location>
        <begin position="68"/>
        <end position="131"/>
    </location>
</feature>
<reference evidence="2 3" key="1">
    <citation type="journal article" date="2020" name="Phytopathology">
        <title>A high-quality genome resource of Botrytis fragariae, a new and rapidly spreading fungal pathogen causing strawberry gray mold in the U.S.A.</title>
        <authorList>
            <person name="Wu Y."/>
            <person name="Saski C.A."/>
            <person name="Schnabel G."/>
            <person name="Xiao S."/>
            <person name="Hu M."/>
        </authorList>
    </citation>
    <scope>NUCLEOTIDE SEQUENCE [LARGE SCALE GENOMIC DNA]</scope>
    <source>
        <strain evidence="2 3">BVB16</strain>
    </source>
</reference>
<keyword evidence="3" id="KW-1185">Reference proteome</keyword>
<dbReference type="OrthoDB" id="3554254at2759"/>
<feature type="compositionally biased region" description="Basic and acidic residues" evidence="1">
    <location>
        <begin position="184"/>
        <end position="197"/>
    </location>
</feature>
<feature type="region of interest" description="Disordered" evidence="1">
    <location>
        <begin position="145"/>
        <end position="291"/>
    </location>
</feature>
<dbReference type="RefSeq" id="XP_037192247.1">
    <property type="nucleotide sequence ID" value="XM_037338941.1"/>
</dbReference>
<proteinExistence type="predicted"/>
<gene>
    <name evidence="2" type="ORF">Bfra_008582</name>
</gene>
<feature type="region of interest" description="Disordered" evidence="1">
    <location>
        <begin position="1"/>
        <end position="56"/>
    </location>
</feature>
<comment type="caution">
    <text evidence="2">The sequence shown here is derived from an EMBL/GenBank/DDBJ whole genome shotgun (WGS) entry which is preliminary data.</text>
</comment>
<feature type="compositionally biased region" description="Polar residues" evidence="1">
    <location>
        <begin position="267"/>
        <end position="284"/>
    </location>
</feature>
<evidence type="ECO:0000313" key="2">
    <source>
        <dbReference type="EMBL" id="KAF5873301.1"/>
    </source>
</evidence>
<dbReference type="EMBL" id="JABFCT010000009">
    <property type="protein sequence ID" value="KAF5873301.1"/>
    <property type="molecule type" value="Genomic_DNA"/>
</dbReference>
<dbReference type="AlphaFoldDB" id="A0A8H6EIC6"/>
<feature type="compositionally biased region" description="Basic residues" evidence="1">
    <location>
        <begin position="110"/>
        <end position="119"/>
    </location>
</feature>
<organism evidence="2 3">
    <name type="scientific">Botrytis fragariae</name>
    <dbReference type="NCBI Taxonomy" id="1964551"/>
    <lineage>
        <taxon>Eukaryota</taxon>
        <taxon>Fungi</taxon>
        <taxon>Dikarya</taxon>
        <taxon>Ascomycota</taxon>
        <taxon>Pezizomycotina</taxon>
        <taxon>Leotiomycetes</taxon>
        <taxon>Helotiales</taxon>
        <taxon>Sclerotiniaceae</taxon>
        <taxon>Botrytis</taxon>
    </lineage>
</organism>
<accession>A0A8H6EIC6</accession>
<protein>
    <submittedName>
        <fullName evidence="2">Uncharacterized protein</fullName>
    </submittedName>
</protein>
<feature type="compositionally biased region" description="Basic and acidic residues" evidence="1">
    <location>
        <begin position="10"/>
        <end position="36"/>
    </location>
</feature>
<sequence length="291" mass="33062">MKRNSSGLREQNEATKGERQRDEPRGSELKYLEKPKYTSARDLGPILRQPKPGWDRYTLAKIPQRMEFELSGENEADHQPGANEYSAIGRNTPLQQRSPKPKATSTLTPPKKHNNHGISRKPLSREPAKKSDFTLLNQFEYGNVLATGANPSSQPPPKAIIPSQSRRQHKISDIQKKSSSHHGAHGDVARDFNDNRKMTRGQNRGIIIPKTRENPALPPRNVHKEDKSFTSQQYPRLSKQRVVAREHRRPITPDLQESRQVPDSVPRSHTYQRNGSQPPVNYSYPSRGARS</sequence>
<evidence type="ECO:0000313" key="3">
    <source>
        <dbReference type="Proteomes" id="UP000531561"/>
    </source>
</evidence>
<dbReference type="GeneID" id="59262633"/>
<dbReference type="Proteomes" id="UP000531561">
    <property type="component" value="Unassembled WGS sequence"/>
</dbReference>
<name>A0A8H6EIC6_9HELO</name>
<feature type="compositionally biased region" description="Polar residues" evidence="1">
    <location>
        <begin position="92"/>
        <end position="108"/>
    </location>
</feature>
<evidence type="ECO:0000256" key="1">
    <source>
        <dbReference type="SAM" id="MobiDB-lite"/>
    </source>
</evidence>